<dbReference type="KEGG" id="msei:MSEDJ_42620"/>
<dbReference type="Proteomes" id="UP000467193">
    <property type="component" value="Chromosome"/>
</dbReference>
<gene>
    <name evidence="2" type="ORF">MSEDJ_42620</name>
</gene>
<evidence type="ECO:0000313" key="2">
    <source>
        <dbReference type="EMBL" id="BBY30166.1"/>
    </source>
</evidence>
<feature type="compositionally biased region" description="Polar residues" evidence="1">
    <location>
        <begin position="61"/>
        <end position="71"/>
    </location>
</feature>
<sequence>MQWRRDACRSAIPDVVDGATTWNCRDRMETTGIPLSVTVTASGRARMPPDGDTAVVKLAQSNLTKGSQSRGSHADGPIPRFA</sequence>
<feature type="region of interest" description="Disordered" evidence="1">
    <location>
        <begin position="61"/>
        <end position="82"/>
    </location>
</feature>
<proteinExistence type="predicted"/>
<accession>A0A7I7QW79</accession>
<evidence type="ECO:0000313" key="3">
    <source>
        <dbReference type="Proteomes" id="UP000467193"/>
    </source>
</evidence>
<reference evidence="2 3" key="1">
    <citation type="journal article" date="2019" name="Emerg. Microbes Infect.">
        <title>Comprehensive subspecies identification of 175 nontuberculous mycobacteria species based on 7547 genomic profiles.</title>
        <authorList>
            <person name="Matsumoto Y."/>
            <person name="Kinjo T."/>
            <person name="Motooka D."/>
            <person name="Nabeya D."/>
            <person name="Jung N."/>
            <person name="Uechi K."/>
            <person name="Horii T."/>
            <person name="Iida T."/>
            <person name="Fujita J."/>
            <person name="Nakamura S."/>
        </authorList>
    </citation>
    <scope>NUCLEOTIDE SEQUENCE [LARGE SCALE GENOMIC DNA]</scope>
    <source>
        <strain evidence="2 3">JCM 17899</strain>
    </source>
</reference>
<dbReference type="AlphaFoldDB" id="A0A7I7QW79"/>
<keyword evidence="3" id="KW-1185">Reference proteome</keyword>
<dbReference type="EMBL" id="AP022588">
    <property type="protein sequence ID" value="BBY30166.1"/>
    <property type="molecule type" value="Genomic_DNA"/>
</dbReference>
<protein>
    <submittedName>
        <fullName evidence="2">Uncharacterized protein</fullName>
    </submittedName>
</protein>
<evidence type="ECO:0000256" key="1">
    <source>
        <dbReference type="SAM" id="MobiDB-lite"/>
    </source>
</evidence>
<organism evidence="2 3">
    <name type="scientific">Mycolicibacterium sediminis</name>
    <dbReference type="NCBI Taxonomy" id="1286180"/>
    <lineage>
        <taxon>Bacteria</taxon>
        <taxon>Bacillati</taxon>
        <taxon>Actinomycetota</taxon>
        <taxon>Actinomycetes</taxon>
        <taxon>Mycobacteriales</taxon>
        <taxon>Mycobacteriaceae</taxon>
        <taxon>Mycolicibacterium</taxon>
    </lineage>
</organism>
<name>A0A7I7QW79_9MYCO</name>